<protein>
    <submittedName>
        <fullName evidence="1">Uncharacterized protein</fullName>
    </submittedName>
</protein>
<reference evidence="1" key="1">
    <citation type="journal article" date="2020" name="Stud. Mycol.">
        <title>101 Dothideomycetes genomes: a test case for predicting lifestyles and emergence of pathogens.</title>
        <authorList>
            <person name="Haridas S."/>
            <person name="Albert R."/>
            <person name="Binder M."/>
            <person name="Bloem J."/>
            <person name="Labutti K."/>
            <person name="Salamov A."/>
            <person name="Andreopoulos B."/>
            <person name="Baker S."/>
            <person name="Barry K."/>
            <person name="Bills G."/>
            <person name="Bluhm B."/>
            <person name="Cannon C."/>
            <person name="Castanera R."/>
            <person name="Culley D."/>
            <person name="Daum C."/>
            <person name="Ezra D."/>
            <person name="Gonzalez J."/>
            <person name="Henrissat B."/>
            <person name="Kuo A."/>
            <person name="Liang C."/>
            <person name="Lipzen A."/>
            <person name="Lutzoni F."/>
            <person name="Magnuson J."/>
            <person name="Mondo S."/>
            <person name="Nolan M."/>
            <person name="Ohm R."/>
            <person name="Pangilinan J."/>
            <person name="Park H.-J."/>
            <person name="Ramirez L."/>
            <person name="Alfaro M."/>
            <person name="Sun H."/>
            <person name="Tritt A."/>
            <person name="Yoshinaga Y."/>
            <person name="Zwiers L.-H."/>
            <person name="Turgeon B."/>
            <person name="Goodwin S."/>
            <person name="Spatafora J."/>
            <person name="Crous P."/>
            <person name="Grigoriev I."/>
        </authorList>
    </citation>
    <scope>NUCLEOTIDE SEQUENCE</scope>
    <source>
        <strain evidence="1">CBS 122368</strain>
    </source>
</reference>
<evidence type="ECO:0000313" key="1">
    <source>
        <dbReference type="EMBL" id="KAF2243706.1"/>
    </source>
</evidence>
<dbReference type="RefSeq" id="XP_033678710.1">
    <property type="nucleotide sequence ID" value="XM_033819350.1"/>
</dbReference>
<organism evidence="1 2">
    <name type="scientific">Trematosphaeria pertusa</name>
    <dbReference type="NCBI Taxonomy" id="390896"/>
    <lineage>
        <taxon>Eukaryota</taxon>
        <taxon>Fungi</taxon>
        <taxon>Dikarya</taxon>
        <taxon>Ascomycota</taxon>
        <taxon>Pezizomycotina</taxon>
        <taxon>Dothideomycetes</taxon>
        <taxon>Pleosporomycetidae</taxon>
        <taxon>Pleosporales</taxon>
        <taxon>Massarineae</taxon>
        <taxon>Trematosphaeriaceae</taxon>
        <taxon>Trematosphaeria</taxon>
    </lineage>
</organism>
<keyword evidence="2" id="KW-1185">Reference proteome</keyword>
<evidence type="ECO:0000313" key="2">
    <source>
        <dbReference type="Proteomes" id="UP000800094"/>
    </source>
</evidence>
<dbReference type="AlphaFoldDB" id="A0A6A6I095"/>
<accession>A0A6A6I095</accession>
<gene>
    <name evidence="1" type="ORF">BU26DRAFT_107344</name>
</gene>
<dbReference type="Proteomes" id="UP000800094">
    <property type="component" value="Unassembled WGS sequence"/>
</dbReference>
<dbReference type="EMBL" id="ML987204">
    <property type="protein sequence ID" value="KAF2243706.1"/>
    <property type="molecule type" value="Genomic_DNA"/>
</dbReference>
<proteinExistence type="predicted"/>
<dbReference type="GeneID" id="54572680"/>
<name>A0A6A6I095_9PLEO</name>
<sequence>MPFLIFILYSLSSSRYRRGGRRLGAVLPVLTLWLNLVLRVLRLWRNRVSCLMGLRKWWKHLSGDVLDYALGSWARGERVYAVTLTLL</sequence>